<organism evidence="1 2">
    <name type="scientific">Natrinema ejinorense</name>
    <dbReference type="NCBI Taxonomy" id="373386"/>
    <lineage>
        <taxon>Archaea</taxon>
        <taxon>Methanobacteriati</taxon>
        <taxon>Methanobacteriota</taxon>
        <taxon>Stenosarchaea group</taxon>
        <taxon>Halobacteria</taxon>
        <taxon>Halobacteriales</taxon>
        <taxon>Natrialbaceae</taxon>
        <taxon>Natrinema</taxon>
    </lineage>
</organism>
<accession>A0A2A5QWM6</accession>
<dbReference type="InterPro" id="IPR058376">
    <property type="entry name" value="DUF8063"/>
</dbReference>
<evidence type="ECO:0000313" key="2">
    <source>
        <dbReference type="Proteomes" id="UP000219689"/>
    </source>
</evidence>
<proteinExistence type="predicted"/>
<sequence>MIFQYLSGRRIVFGLAVVAIAVGMGMGVGPVTAQEAPENPGNGATWGNQTAENAENTSYVTEVDQTLRVLEWRYDSEEEMVYIEFESDESKTVTVTEARQFEAGASKGRIKQKQIPEGTSKVKLPVKPTAGKAGVSITTPESIDNGSYTVLSTGIGESETPFHRTGSPSGWFGGAFTAVAMMGAAAYKVRNEEHGDVVTVE</sequence>
<name>A0A2A5QWM6_9EURY</name>
<reference evidence="1 2" key="1">
    <citation type="submission" date="2017-09" db="EMBL/GenBank/DDBJ databases">
        <title>Genome sequences of Natrinema ejinorence JCM 13890T.</title>
        <authorList>
            <person name="Roh S.W."/>
            <person name="Kim Y.B."/>
            <person name="Kim J.Y."/>
        </authorList>
    </citation>
    <scope>NUCLEOTIDE SEQUENCE [LARGE SCALE GENOMIC DNA]</scope>
    <source>
        <strain evidence="1 2">JCM 13890</strain>
    </source>
</reference>
<gene>
    <name evidence="1" type="ORF">CP557_12385</name>
</gene>
<comment type="caution">
    <text evidence="1">The sequence shown here is derived from an EMBL/GenBank/DDBJ whole genome shotgun (WGS) entry which is preliminary data.</text>
</comment>
<evidence type="ECO:0000313" key="1">
    <source>
        <dbReference type="EMBL" id="PCR91252.1"/>
    </source>
</evidence>
<protein>
    <submittedName>
        <fullName evidence="1">Uncharacterized protein</fullName>
    </submittedName>
</protein>
<dbReference type="Pfam" id="PF26259">
    <property type="entry name" value="DUF8063"/>
    <property type="match status" value="1"/>
</dbReference>
<dbReference type="Proteomes" id="UP000219689">
    <property type="component" value="Unassembled WGS sequence"/>
</dbReference>
<dbReference type="EMBL" id="NXNI01000001">
    <property type="protein sequence ID" value="PCR91252.1"/>
    <property type="molecule type" value="Genomic_DNA"/>
</dbReference>
<keyword evidence="2" id="KW-1185">Reference proteome</keyword>
<dbReference type="AlphaFoldDB" id="A0A2A5QWM6"/>